<dbReference type="InterPro" id="IPR002543">
    <property type="entry name" value="FtsK_dom"/>
</dbReference>
<dbReference type="Gene3D" id="3.30.980.40">
    <property type="match status" value="1"/>
</dbReference>
<evidence type="ECO:0000256" key="8">
    <source>
        <dbReference type="ARBA" id="ARBA00022840"/>
    </source>
</evidence>
<feature type="coiled-coil region" evidence="14">
    <location>
        <begin position="735"/>
        <end position="762"/>
    </location>
</feature>
<sequence>MSGTQNNKPESKILSKDTAAPTRLHPLRDVFGVMLIGFTVFALYSLLTYTPKDPSLHSQVIQAVEVQNNGGIVGAYLADLLVQTFGTGAFVFPLITFIVSWGLIRGKEFSRWPAMLSFGFLFWVVLCGLLTMSFDPDPYFGHATVSGGIAGGYISSYLVLWLNAWGARLVLVTMMFIAIMGMVGVPMDTMIRGTGNLFRFAVRMAVKGCTQLLALGAALIALVQEGTKGLWRFLKMIRKTMRDNRPKLSEPVIVSSEAFVPNEIMTPVTKQPEPSAIRSKKKKEEEPEEKPAFATQEDFPFVHETGDYRVPPVDLLDEPVHIKNVEKLREEIMLNSTILERKLSDFGIAGKVVQVLPGPVITLYEYEPAPGVKVSRILSLTDDLALAMRAPSVRILAPVPGKSVVGIELPNPKRDTVPIKEIIQSDAFQSSPSKLTLAVGKDNIGVPMVQDLAQVPHLLIAGSTGSGKSVGINSMIISLLLNANPEEVKMIMIDPKMLELSMYDGIPHLIAPVVTNPKKAAAALQWAVAEMERRYKMMAEKGVRNITGYNELVAKLERQREEEERKNKKAKKKAAPVEETFVEENLDENAETGKEAEPEVLQKLPYVVIIIDELADLMMVASKGVEDSLTRLAQMARAAGIHLIVATQRPSVDVLTGIIKANFPARISFQVTSRVDSRTILDSVGAEKLLGKGDMLFLPPGTSRLKRIHGCMVSDEEINRILKFIKDQPKEAELREDVFEEVVEAEKQRAEEEEEFDELYDDAVAIVAKEKQASISMLQRRLRVGYNRAARMIEIMEREGVVGPSDGIKPREVYVKPIPFD</sequence>
<keyword evidence="14" id="KW-0175">Coiled coil</keyword>
<comment type="caution">
    <text evidence="18">The sequence shown here is derived from an EMBL/GenBank/DDBJ whole genome shotgun (WGS) entry which is preliminary data.</text>
</comment>
<feature type="coiled-coil region" evidence="14">
    <location>
        <begin position="546"/>
        <end position="580"/>
    </location>
</feature>
<evidence type="ECO:0000313" key="18">
    <source>
        <dbReference type="EMBL" id="CCQ90215.1"/>
    </source>
</evidence>
<dbReference type="InterPro" id="IPR027417">
    <property type="entry name" value="P-loop_NTPase"/>
</dbReference>
<evidence type="ECO:0000256" key="9">
    <source>
        <dbReference type="ARBA" id="ARBA00022989"/>
    </source>
</evidence>
<comment type="subcellular location">
    <subcellularLocation>
        <location evidence="1">Cell membrane</location>
        <topology evidence="1">Multi-pass membrane protein</topology>
    </subcellularLocation>
</comment>
<dbReference type="GO" id="GO:0003677">
    <property type="term" value="F:DNA binding"/>
    <property type="evidence" value="ECO:0007669"/>
    <property type="project" value="UniProtKB-KW"/>
</dbReference>
<dbReference type="SUPFAM" id="SSF46785">
    <property type="entry name" value="Winged helix' DNA-binding domain"/>
    <property type="match status" value="1"/>
</dbReference>
<keyword evidence="12" id="KW-0131">Cell cycle</keyword>
<dbReference type="InParanoid" id="M1YXL7"/>
<dbReference type="InterPro" id="IPR018541">
    <property type="entry name" value="Ftsk_gamma"/>
</dbReference>
<dbReference type="InterPro" id="IPR050206">
    <property type="entry name" value="FtsK/SpoIIIE/SftA"/>
</dbReference>
<evidence type="ECO:0000256" key="14">
    <source>
        <dbReference type="SAM" id="Coils"/>
    </source>
</evidence>
<evidence type="ECO:0000256" key="3">
    <source>
        <dbReference type="ARBA" id="ARBA00022475"/>
    </source>
</evidence>
<evidence type="ECO:0000256" key="12">
    <source>
        <dbReference type="ARBA" id="ARBA00023306"/>
    </source>
</evidence>
<dbReference type="RefSeq" id="WP_005007518.1">
    <property type="nucleotide sequence ID" value="NZ_HG422173.1"/>
</dbReference>
<evidence type="ECO:0000256" key="7">
    <source>
        <dbReference type="ARBA" id="ARBA00022829"/>
    </source>
</evidence>
<keyword evidence="5 16" id="KW-0812">Transmembrane</keyword>
<dbReference type="SMART" id="SM00843">
    <property type="entry name" value="Ftsk_gamma"/>
    <property type="match status" value="1"/>
</dbReference>
<dbReference type="OrthoDB" id="9807790at2"/>
<evidence type="ECO:0000256" key="4">
    <source>
        <dbReference type="ARBA" id="ARBA00022618"/>
    </source>
</evidence>
<dbReference type="HOGENOM" id="CLU_001981_9_7_0"/>
<feature type="transmembrane region" description="Helical" evidence="16">
    <location>
        <begin position="116"/>
        <end position="134"/>
    </location>
</feature>
<proteinExistence type="inferred from homology"/>
<dbReference type="GO" id="GO:0005524">
    <property type="term" value="F:ATP binding"/>
    <property type="evidence" value="ECO:0007669"/>
    <property type="project" value="UniProtKB-UniRule"/>
</dbReference>
<evidence type="ECO:0000256" key="1">
    <source>
        <dbReference type="ARBA" id="ARBA00004651"/>
    </source>
</evidence>
<dbReference type="EMBL" id="CAQJ01000029">
    <property type="protein sequence ID" value="CCQ90215.1"/>
    <property type="molecule type" value="Genomic_DNA"/>
</dbReference>
<keyword evidence="3" id="KW-1003">Cell membrane</keyword>
<feature type="transmembrane region" description="Helical" evidence="16">
    <location>
        <begin position="80"/>
        <end position="104"/>
    </location>
</feature>
<evidence type="ECO:0000256" key="5">
    <source>
        <dbReference type="ARBA" id="ARBA00022692"/>
    </source>
</evidence>
<dbReference type="STRING" id="1266370.NITGR_260020"/>
<dbReference type="PANTHER" id="PTHR22683:SF41">
    <property type="entry name" value="DNA TRANSLOCASE FTSK"/>
    <property type="match status" value="1"/>
</dbReference>
<dbReference type="GO" id="GO:0005886">
    <property type="term" value="C:plasma membrane"/>
    <property type="evidence" value="ECO:0007669"/>
    <property type="project" value="UniProtKB-SubCell"/>
</dbReference>
<dbReference type="PANTHER" id="PTHR22683">
    <property type="entry name" value="SPORULATION PROTEIN RELATED"/>
    <property type="match status" value="1"/>
</dbReference>
<evidence type="ECO:0000256" key="2">
    <source>
        <dbReference type="ARBA" id="ARBA00006474"/>
    </source>
</evidence>
<keyword evidence="10" id="KW-0238">DNA-binding</keyword>
<keyword evidence="8 13" id="KW-0067">ATP-binding</keyword>
<feature type="transmembrane region" description="Helical" evidence="16">
    <location>
        <begin position="30"/>
        <end position="47"/>
    </location>
</feature>
<dbReference type="Gene3D" id="1.10.10.10">
    <property type="entry name" value="Winged helix-like DNA-binding domain superfamily/Winged helix DNA-binding domain"/>
    <property type="match status" value="1"/>
</dbReference>
<dbReference type="AlphaFoldDB" id="M1YXL7"/>
<feature type="binding site" evidence="13">
    <location>
        <begin position="462"/>
        <end position="469"/>
    </location>
    <ligand>
        <name>ATP</name>
        <dbReference type="ChEBI" id="CHEBI:30616"/>
    </ligand>
</feature>
<dbReference type="SUPFAM" id="SSF52540">
    <property type="entry name" value="P-loop containing nucleoside triphosphate hydrolases"/>
    <property type="match status" value="1"/>
</dbReference>
<dbReference type="InterPro" id="IPR036390">
    <property type="entry name" value="WH_DNA-bd_sf"/>
</dbReference>
<keyword evidence="11 16" id="KW-0472">Membrane</keyword>
<protein>
    <submittedName>
        <fullName evidence="18">DNA translocase ftsK</fullName>
    </submittedName>
</protein>
<feature type="domain" description="FtsK" evidence="17">
    <location>
        <begin position="445"/>
        <end position="678"/>
    </location>
</feature>
<reference evidence="18 19" key="1">
    <citation type="journal article" date="2013" name="Front. Microbiol.">
        <title>The genome of Nitrospina gracilis illuminates the metabolism and evolution of the major marine nitrite oxidizer.</title>
        <authorList>
            <person name="Luecker S."/>
            <person name="Nowka B."/>
            <person name="Rattei T."/>
            <person name="Spieck E."/>
            <person name="and Daims H."/>
        </authorList>
    </citation>
    <scope>NUCLEOTIDE SEQUENCE [LARGE SCALE GENOMIC DNA]</scope>
    <source>
        <strain evidence="18 19">3/211</strain>
    </source>
</reference>
<keyword evidence="6 13" id="KW-0547">Nucleotide-binding</keyword>
<evidence type="ECO:0000256" key="6">
    <source>
        <dbReference type="ARBA" id="ARBA00022741"/>
    </source>
</evidence>
<keyword evidence="9 16" id="KW-1133">Transmembrane helix</keyword>
<dbReference type="Proteomes" id="UP000011704">
    <property type="component" value="Unassembled WGS sequence"/>
</dbReference>
<organism evidence="18 19">
    <name type="scientific">Nitrospina gracilis (strain 3/211)</name>
    <dbReference type="NCBI Taxonomy" id="1266370"/>
    <lineage>
        <taxon>Bacteria</taxon>
        <taxon>Pseudomonadati</taxon>
        <taxon>Nitrospinota/Tectimicrobiota group</taxon>
        <taxon>Nitrospinota</taxon>
        <taxon>Nitrospinia</taxon>
        <taxon>Nitrospinales</taxon>
        <taxon>Nitrospinaceae</taxon>
        <taxon>Nitrospina</taxon>
    </lineage>
</organism>
<keyword evidence="19" id="KW-1185">Reference proteome</keyword>
<dbReference type="Pfam" id="PF01580">
    <property type="entry name" value="FtsK_SpoIIIE"/>
    <property type="match status" value="1"/>
</dbReference>
<dbReference type="InterPro" id="IPR036388">
    <property type="entry name" value="WH-like_DNA-bd_sf"/>
</dbReference>
<evidence type="ECO:0000256" key="11">
    <source>
        <dbReference type="ARBA" id="ARBA00023136"/>
    </source>
</evidence>
<dbReference type="Pfam" id="PF17854">
    <property type="entry name" value="FtsK_alpha"/>
    <property type="match status" value="1"/>
</dbReference>
<name>M1YXL7_NITG3</name>
<dbReference type="PROSITE" id="PS50901">
    <property type="entry name" value="FTSK"/>
    <property type="match status" value="1"/>
</dbReference>
<keyword evidence="4" id="KW-0132">Cell division</keyword>
<feature type="transmembrane region" description="Helical" evidence="16">
    <location>
        <begin position="140"/>
        <end position="162"/>
    </location>
</feature>
<evidence type="ECO:0000256" key="10">
    <source>
        <dbReference type="ARBA" id="ARBA00023125"/>
    </source>
</evidence>
<dbReference type="InterPro" id="IPR041027">
    <property type="entry name" value="FtsK_alpha"/>
</dbReference>
<dbReference type="GO" id="GO:0051301">
    <property type="term" value="P:cell division"/>
    <property type="evidence" value="ECO:0007669"/>
    <property type="project" value="UniProtKB-KW"/>
</dbReference>
<evidence type="ECO:0000256" key="16">
    <source>
        <dbReference type="SAM" id="Phobius"/>
    </source>
</evidence>
<dbReference type="FunCoup" id="M1YXL7">
    <property type="interactions" value="119"/>
</dbReference>
<dbReference type="Pfam" id="PF13491">
    <property type="entry name" value="FtsK_4TM"/>
    <property type="match status" value="1"/>
</dbReference>
<feature type="region of interest" description="Disordered" evidence="15">
    <location>
        <begin position="269"/>
        <end position="292"/>
    </location>
</feature>
<gene>
    <name evidence="18" type="primary">ftsK</name>
    <name evidence="18" type="ORF">NITGR_260020</name>
</gene>
<dbReference type="Pfam" id="PF09397">
    <property type="entry name" value="FtsK_gamma"/>
    <property type="match status" value="1"/>
</dbReference>
<evidence type="ECO:0000313" key="19">
    <source>
        <dbReference type="Proteomes" id="UP000011704"/>
    </source>
</evidence>
<dbReference type="InterPro" id="IPR025199">
    <property type="entry name" value="FtsK_4TM"/>
</dbReference>
<dbReference type="Gene3D" id="3.40.50.300">
    <property type="entry name" value="P-loop containing nucleotide triphosphate hydrolases"/>
    <property type="match status" value="1"/>
</dbReference>
<comment type="similarity">
    <text evidence="2">Belongs to the FtsK/SpoIIIE/SftA family.</text>
</comment>
<evidence type="ECO:0000256" key="15">
    <source>
        <dbReference type="SAM" id="MobiDB-lite"/>
    </source>
</evidence>
<accession>M1YXL7</accession>
<keyword evidence="7" id="KW-0159">Chromosome partition</keyword>
<feature type="transmembrane region" description="Helical" evidence="16">
    <location>
        <begin position="169"/>
        <end position="191"/>
    </location>
</feature>
<dbReference type="GO" id="GO:0007059">
    <property type="term" value="P:chromosome segregation"/>
    <property type="evidence" value="ECO:0007669"/>
    <property type="project" value="UniProtKB-KW"/>
</dbReference>
<feature type="compositionally biased region" description="Basic and acidic residues" evidence="15">
    <location>
        <begin position="282"/>
        <end position="291"/>
    </location>
</feature>
<evidence type="ECO:0000256" key="13">
    <source>
        <dbReference type="PROSITE-ProRule" id="PRU00289"/>
    </source>
</evidence>
<evidence type="ECO:0000259" key="17">
    <source>
        <dbReference type="PROSITE" id="PS50901"/>
    </source>
</evidence>